<reference evidence="3 4" key="1">
    <citation type="journal article" date="2021" name="Hortic Res">
        <title>Chromosome-scale assembly of the Dendrobium chrysotoxum genome enhances the understanding of orchid evolution.</title>
        <authorList>
            <person name="Zhang Y."/>
            <person name="Zhang G.Q."/>
            <person name="Zhang D."/>
            <person name="Liu X.D."/>
            <person name="Xu X.Y."/>
            <person name="Sun W.H."/>
            <person name="Yu X."/>
            <person name="Zhu X."/>
            <person name="Wang Z.W."/>
            <person name="Zhao X."/>
            <person name="Zhong W.Y."/>
            <person name="Chen H."/>
            <person name="Yin W.L."/>
            <person name="Huang T."/>
            <person name="Niu S.C."/>
            <person name="Liu Z.J."/>
        </authorList>
    </citation>
    <scope>NUCLEOTIDE SEQUENCE [LARGE SCALE GENOMIC DNA]</scope>
    <source>
        <strain evidence="3">Lindl</strain>
    </source>
</reference>
<dbReference type="Proteomes" id="UP000775213">
    <property type="component" value="Unassembled WGS sequence"/>
</dbReference>
<feature type="region of interest" description="Disordered" evidence="1">
    <location>
        <begin position="1"/>
        <end position="22"/>
    </location>
</feature>
<keyword evidence="4" id="KW-1185">Reference proteome</keyword>
<keyword evidence="2" id="KW-0472">Membrane</keyword>
<proteinExistence type="predicted"/>
<keyword evidence="2" id="KW-0812">Transmembrane</keyword>
<accession>A0AAV7H074</accession>
<feature type="compositionally biased region" description="Polar residues" evidence="1">
    <location>
        <begin position="12"/>
        <end position="22"/>
    </location>
</feature>
<name>A0AAV7H074_DENCH</name>
<evidence type="ECO:0000256" key="2">
    <source>
        <dbReference type="SAM" id="Phobius"/>
    </source>
</evidence>
<keyword evidence="2" id="KW-1133">Transmembrane helix</keyword>
<dbReference type="AlphaFoldDB" id="A0AAV7H074"/>
<evidence type="ECO:0000313" key="3">
    <source>
        <dbReference type="EMBL" id="KAH0462401.1"/>
    </source>
</evidence>
<feature type="transmembrane region" description="Helical" evidence="2">
    <location>
        <begin position="44"/>
        <end position="67"/>
    </location>
</feature>
<evidence type="ECO:0000256" key="1">
    <source>
        <dbReference type="SAM" id="MobiDB-lite"/>
    </source>
</evidence>
<sequence>MERFKVGPRSPPQASILDNLSSSSNQIPLDQTRVLIRTGSRNAVSLWTCSKLCAISFTVGVFIGFTLRRRLRQWASKVLKRIKDD</sequence>
<evidence type="ECO:0000313" key="4">
    <source>
        <dbReference type="Proteomes" id="UP000775213"/>
    </source>
</evidence>
<evidence type="ECO:0008006" key="5">
    <source>
        <dbReference type="Google" id="ProtNLM"/>
    </source>
</evidence>
<organism evidence="3 4">
    <name type="scientific">Dendrobium chrysotoxum</name>
    <name type="common">Orchid</name>
    <dbReference type="NCBI Taxonomy" id="161865"/>
    <lineage>
        <taxon>Eukaryota</taxon>
        <taxon>Viridiplantae</taxon>
        <taxon>Streptophyta</taxon>
        <taxon>Embryophyta</taxon>
        <taxon>Tracheophyta</taxon>
        <taxon>Spermatophyta</taxon>
        <taxon>Magnoliopsida</taxon>
        <taxon>Liliopsida</taxon>
        <taxon>Asparagales</taxon>
        <taxon>Orchidaceae</taxon>
        <taxon>Epidendroideae</taxon>
        <taxon>Malaxideae</taxon>
        <taxon>Dendrobiinae</taxon>
        <taxon>Dendrobium</taxon>
    </lineage>
</organism>
<gene>
    <name evidence="3" type="ORF">IEQ34_009976</name>
</gene>
<dbReference type="EMBL" id="JAGFBR010000009">
    <property type="protein sequence ID" value="KAH0462401.1"/>
    <property type="molecule type" value="Genomic_DNA"/>
</dbReference>
<protein>
    <recommendedName>
        <fullName evidence="5">Transmembrane protein</fullName>
    </recommendedName>
</protein>
<comment type="caution">
    <text evidence="3">The sequence shown here is derived from an EMBL/GenBank/DDBJ whole genome shotgun (WGS) entry which is preliminary data.</text>
</comment>